<evidence type="ECO:0000313" key="4">
    <source>
        <dbReference type="Proteomes" id="UP000014629"/>
    </source>
</evidence>
<evidence type="ECO:0000313" key="3">
    <source>
        <dbReference type="EMBL" id="EPH45554.1"/>
    </source>
</evidence>
<dbReference type="Proteomes" id="UP000014629">
    <property type="component" value="Unassembled WGS sequence"/>
</dbReference>
<comment type="caution">
    <text evidence="3">The sequence shown here is derived from an EMBL/GenBank/DDBJ whole genome shotgun (WGS) entry which is preliminary data.</text>
</comment>
<gene>
    <name evidence="3" type="ORF">STRAU_1370</name>
</gene>
<keyword evidence="4" id="KW-1185">Reference proteome</keyword>
<dbReference type="InterPro" id="IPR016181">
    <property type="entry name" value="Acyl_CoA_acyltransferase"/>
</dbReference>
<dbReference type="InterPro" id="IPR000182">
    <property type="entry name" value="GNAT_dom"/>
</dbReference>
<sequence length="296" mass="31142">MIPLQRHQLPALSRWFTAAAPGTAALPEHVLAHGAGQWWADRAVTPRALAVSCAGHVLLRGDPRAVSPCGLAPFAAHHVEAPPRFLPVLGAAFDRIVPAERMAYVHREHVDAPRPPRGVRVRRVSGDDAAAFAALWADSEWLHASWGGAAALAASGHAVAAFDRGGRAVSVACSYFAGEAYEDVAVATAPEHRRKGLAHACVAALTADIAARGRTASWSCARDNRPSRLLAWTAGFRLEHEYTHYVTGAPRAAEAAPGQTAPPQAPAPAQPPVHAHAPATKAPSPHRAPIPAKPHP</sequence>
<name>S3ZRW3_9ACTN</name>
<dbReference type="InterPro" id="IPR027365">
    <property type="entry name" value="GNAT_acetyltra_YdfB-like"/>
</dbReference>
<organism evidence="3 4">
    <name type="scientific">Streptomyces aurantiacus JA 4570</name>
    <dbReference type="NCBI Taxonomy" id="1286094"/>
    <lineage>
        <taxon>Bacteria</taxon>
        <taxon>Bacillati</taxon>
        <taxon>Actinomycetota</taxon>
        <taxon>Actinomycetes</taxon>
        <taxon>Kitasatosporales</taxon>
        <taxon>Streptomycetaceae</taxon>
        <taxon>Streptomyces</taxon>
        <taxon>Streptomyces aurantiacus group</taxon>
    </lineage>
</organism>
<evidence type="ECO:0000256" key="1">
    <source>
        <dbReference type="SAM" id="MobiDB-lite"/>
    </source>
</evidence>
<dbReference type="GO" id="GO:0016747">
    <property type="term" value="F:acyltransferase activity, transferring groups other than amino-acyl groups"/>
    <property type="evidence" value="ECO:0007669"/>
    <property type="project" value="InterPro"/>
</dbReference>
<feature type="region of interest" description="Disordered" evidence="1">
    <location>
        <begin position="251"/>
        <end position="296"/>
    </location>
</feature>
<dbReference type="Pfam" id="PF12746">
    <property type="entry name" value="GNAT_acetyltran"/>
    <property type="match status" value="1"/>
</dbReference>
<proteinExistence type="predicted"/>
<dbReference type="Gene3D" id="3.40.630.30">
    <property type="match status" value="1"/>
</dbReference>
<dbReference type="PATRIC" id="fig|1286094.4.peg.1349"/>
<evidence type="ECO:0000259" key="2">
    <source>
        <dbReference type="PROSITE" id="PS51186"/>
    </source>
</evidence>
<dbReference type="RefSeq" id="WP_016639500.1">
    <property type="nucleotide sequence ID" value="NZ_AOPZ01000051.1"/>
</dbReference>
<dbReference type="AlphaFoldDB" id="S3ZRW3"/>
<feature type="compositionally biased region" description="Low complexity" evidence="1">
    <location>
        <begin position="251"/>
        <end position="262"/>
    </location>
</feature>
<dbReference type="SUPFAM" id="SSF55729">
    <property type="entry name" value="Acyl-CoA N-acyltransferases (Nat)"/>
    <property type="match status" value="1"/>
</dbReference>
<feature type="domain" description="N-acetyltransferase" evidence="2">
    <location>
        <begin position="119"/>
        <end position="257"/>
    </location>
</feature>
<dbReference type="OrthoDB" id="3570754at2"/>
<accession>S3ZRW3</accession>
<protein>
    <submittedName>
        <fullName evidence="3">Putative N-acetyltransferase in mutA 5'region</fullName>
    </submittedName>
</protein>
<dbReference type="PROSITE" id="PS51186">
    <property type="entry name" value="GNAT"/>
    <property type="match status" value="1"/>
</dbReference>
<keyword evidence="3" id="KW-0808">Transferase</keyword>
<feature type="compositionally biased region" description="Pro residues" evidence="1">
    <location>
        <begin position="286"/>
        <end position="296"/>
    </location>
</feature>
<dbReference type="EMBL" id="AOPZ01000051">
    <property type="protein sequence ID" value="EPH45554.1"/>
    <property type="molecule type" value="Genomic_DNA"/>
</dbReference>
<reference evidence="3 4" key="1">
    <citation type="submission" date="2013-02" db="EMBL/GenBank/DDBJ databases">
        <title>Draft Genome Sequence of Streptomyces aurantiacus, Which Produces Setomimycin.</title>
        <authorList>
            <person name="Gruening B.A."/>
            <person name="Praeg A."/>
            <person name="Erxleben A."/>
            <person name="Guenther S."/>
            <person name="Mueller M."/>
        </authorList>
    </citation>
    <scope>NUCLEOTIDE SEQUENCE [LARGE SCALE GENOMIC DNA]</scope>
    <source>
        <strain evidence="3 4">JA 4570</strain>
    </source>
</reference>